<feature type="compositionally biased region" description="Basic residues" evidence="1">
    <location>
        <begin position="860"/>
        <end position="870"/>
    </location>
</feature>
<dbReference type="OrthoDB" id="6288785at2759"/>
<organism evidence="3 4">
    <name type="scientific">Leucocoprinus leucothites</name>
    <dbReference type="NCBI Taxonomy" id="201217"/>
    <lineage>
        <taxon>Eukaryota</taxon>
        <taxon>Fungi</taxon>
        <taxon>Dikarya</taxon>
        <taxon>Basidiomycota</taxon>
        <taxon>Agaricomycotina</taxon>
        <taxon>Agaricomycetes</taxon>
        <taxon>Agaricomycetidae</taxon>
        <taxon>Agaricales</taxon>
        <taxon>Agaricineae</taxon>
        <taxon>Agaricaceae</taxon>
        <taxon>Leucocoprinus</taxon>
    </lineage>
</organism>
<feature type="compositionally biased region" description="Acidic residues" evidence="1">
    <location>
        <begin position="190"/>
        <end position="202"/>
    </location>
</feature>
<dbReference type="EMBL" id="JAACJO010000014">
    <property type="protein sequence ID" value="KAF5350504.1"/>
    <property type="molecule type" value="Genomic_DNA"/>
</dbReference>
<evidence type="ECO:0000259" key="2">
    <source>
        <dbReference type="PROSITE" id="PS50006"/>
    </source>
</evidence>
<feature type="compositionally biased region" description="Basic and acidic residues" evidence="1">
    <location>
        <begin position="326"/>
        <end position="343"/>
    </location>
</feature>
<feature type="compositionally biased region" description="Low complexity" evidence="1">
    <location>
        <begin position="871"/>
        <end position="880"/>
    </location>
</feature>
<feature type="compositionally biased region" description="Pro residues" evidence="1">
    <location>
        <begin position="725"/>
        <end position="734"/>
    </location>
</feature>
<feature type="compositionally biased region" description="Low complexity" evidence="1">
    <location>
        <begin position="706"/>
        <end position="715"/>
    </location>
</feature>
<feature type="region of interest" description="Disordered" evidence="1">
    <location>
        <begin position="471"/>
        <end position="551"/>
    </location>
</feature>
<dbReference type="Pfam" id="PF00498">
    <property type="entry name" value="FHA"/>
    <property type="match status" value="1"/>
</dbReference>
<dbReference type="InterPro" id="IPR000253">
    <property type="entry name" value="FHA_dom"/>
</dbReference>
<gene>
    <name evidence="3" type="ORF">D9756_008541</name>
</gene>
<feature type="compositionally biased region" description="Basic residues" evidence="1">
    <location>
        <begin position="1022"/>
        <end position="1034"/>
    </location>
</feature>
<feature type="compositionally biased region" description="Low complexity" evidence="1">
    <location>
        <begin position="843"/>
        <end position="852"/>
    </location>
</feature>
<feature type="compositionally biased region" description="Basic and acidic residues" evidence="1">
    <location>
        <begin position="499"/>
        <end position="523"/>
    </location>
</feature>
<feature type="compositionally biased region" description="Low complexity" evidence="1">
    <location>
        <begin position="931"/>
        <end position="965"/>
    </location>
</feature>
<feature type="compositionally biased region" description="Acidic residues" evidence="1">
    <location>
        <begin position="364"/>
        <end position="387"/>
    </location>
</feature>
<dbReference type="Proteomes" id="UP000559027">
    <property type="component" value="Unassembled WGS sequence"/>
</dbReference>
<feature type="region of interest" description="Disordered" evidence="1">
    <location>
        <begin position="693"/>
        <end position="1034"/>
    </location>
</feature>
<feature type="compositionally biased region" description="Low complexity" evidence="1">
    <location>
        <begin position="535"/>
        <end position="546"/>
    </location>
</feature>
<dbReference type="AlphaFoldDB" id="A0A8H5FVH8"/>
<feature type="region of interest" description="Disordered" evidence="1">
    <location>
        <begin position="148"/>
        <end position="210"/>
    </location>
</feature>
<dbReference type="Gene3D" id="2.60.200.20">
    <property type="match status" value="1"/>
</dbReference>
<evidence type="ECO:0000313" key="4">
    <source>
        <dbReference type="Proteomes" id="UP000559027"/>
    </source>
</evidence>
<feature type="compositionally biased region" description="Acidic residues" evidence="1">
    <location>
        <begin position="274"/>
        <end position="284"/>
    </location>
</feature>
<name>A0A8H5FVH8_9AGAR</name>
<accession>A0A8H5FVH8</accession>
<feature type="compositionally biased region" description="Basic and acidic residues" evidence="1">
    <location>
        <begin position="152"/>
        <end position="161"/>
    </location>
</feature>
<feature type="region of interest" description="Disordered" evidence="1">
    <location>
        <begin position="232"/>
        <end position="252"/>
    </location>
</feature>
<feature type="region of interest" description="Disordered" evidence="1">
    <location>
        <begin position="603"/>
        <end position="647"/>
    </location>
</feature>
<evidence type="ECO:0000256" key="1">
    <source>
        <dbReference type="SAM" id="MobiDB-lite"/>
    </source>
</evidence>
<feature type="domain" description="FHA" evidence="2">
    <location>
        <begin position="37"/>
        <end position="85"/>
    </location>
</feature>
<evidence type="ECO:0000313" key="3">
    <source>
        <dbReference type="EMBL" id="KAF5350504.1"/>
    </source>
</evidence>
<feature type="region of interest" description="Disordered" evidence="1">
    <location>
        <begin position="265"/>
        <end position="445"/>
    </location>
</feature>
<proteinExistence type="predicted"/>
<protein>
    <recommendedName>
        <fullName evidence="2">FHA domain-containing protein</fullName>
    </recommendedName>
</protein>
<reference evidence="3 4" key="1">
    <citation type="journal article" date="2020" name="ISME J.">
        <title>Uncovering the hidden diversity of litter-decomposition mechanisms in mushroom-forming fungi.</title>
        <authorList>
            <person name="Floudas D."/>
            <person name="Bentzer J."/>
            <person name="Ahren D."/>
            <person name="Johansson T."/>
            <person name="Persson P."/>
            <person name="Tunlid A."/>
        </authorList>
    </citation>
    <scope>NUCLEOTIDE SEQUENCE [LARGE SCALE GENOMIC DNA]</scope>
    <source>
        <strain evidence="3 4">CBS 146.42</strain>
    </source>
</reference>
<feature type="compositionally biased region" description="Basic and acidic residues" evidence="1">
    <location>
        <begin position="298"/>
        <end position="315"/>
    </location>
</feature>
<sequence>MDTSGFSQIGRYGTLSLMKRQEVDTVVTAFGIDTEELTFGRDPNCGVRLYYPDINLVHCKITFTDRKAFLVVLGSAGLLVDGCKIYPNGTPGGQPTTIPLLNDSEIEIHGKRFRFSYPPKEMRAALLATPARNNRRLRLSMIHSAQVFSPRPSKDPRENLKILRSPMKNAFRSPVKSSMLSRPPNPPAPQEEDEAQDDEDQEIVLVDGDHPRVVEEDKDLVILEDIEAPLPQPAIQVQQPKTPQRRRSQSLHRAVLIRSAQRRVIEHEKQRQQEEEEREEEMEVLDTIGNVDISNEEPATHHPDHDEQDDYPRSDEETDSDEDEIRDERDQEQRKSLWRKSFEKLWPFRSSSPTDAEVAKDEMAEHEEPEESSEEDDEETEREEAQDQPEALPSLHQPTPIRRPLGSFMTPQAGQKSGPFDRGQSLEPSRGRLGGGPPVRYSMGGEARRVPLESAWRVRDLVVPLKSEAPVPVVESSATVGTPHRLQNLGQAQASPVRSRLEVSAEERKAIQERRRSALRTDSHTYFAGGIPGMSPSKAPASPTKSGFNDANNPFRAVSPTKIASSQPVEEVDRRLSIDEEDEKLDTRSLLERMKETVEGMKRRRSTFGLPTSHPINPSDDANPFNDNVDLQPEDDSNKENDENAMAVDVNSEPLVLLRSPNKNLRKVRAIKEKSQEPAVYGAPAIPIIVKETATDAQLDDERSRSTTVVVPTRRSLSRTRSRSPQPPSEPTLPPVTRRTRKATAEPEEASEAPGTDAPKRNTRKPTRTADQEEPLIHTATTQSRRARKPTTESNESQPTRRGRKTPTVEEEPAPAPRRNLRKVTVKEEKDDGAAPARRGRAPSKAAGVAAGAEKEKHGPTKRTTTRTRGTKTAQAQAQADSPEADDPLNAFNDSEEAPTDAAPQPSKITAQARKPRAAVKQEESTNEVLKASTKTRTVAKTTAKTPAPTRSRARKTPATAPAATEVEVDKENAPGDGTSAGNMGDADEGVVVKVRATRKTKTVPVKQETQEATTAAQPKTRTTRTTRVRTRTT</sequence>
<keyword evidence="4" id="KW-1185">Reference proteome</keyword>
<feature type="compositionally biased region" description="Acidic residues" evidence="1">
    <location>
        <begin position="316"/>
        <end position="325"/>
    </location>
</feature>
<feature type="compositionally biased region" description="Polar residues" evidence="1">
    <location>
        <begin position="1011"/>
        <end position="1020"/>
    </location>
</feature>
<dbReference type="PROSITE" id="PS50006">
    <property type="entry name" value="FHA_DOMAIN"/>
    <property type="match status" value="1"/>
</dbReference>
<dbReference type="SUPFAM" id="SSF49879">
    <property type="entry name" value="SMAD/FHA domain"/>
    <property type="match status" value="1"/>
</dbReference>
<comment type="caution">
    <text evidence="3">The sequence shown here is derived from an EMBL/GenBank/DDBJ whole genome shotgun (WGS) entry which is preliminary data.</text>
</comment>
<dbReference type="InterPro" id="IPR008984">
    <property type="entry name" value="SMAD_FHA_dom_sf"/>
</dbReference>